<feature type="region of interest" description="Disordered" evidence="2">
    <location>
        <begin position="400"/>
        <end position="592"/>
    </location>
</feature>
<keyword evidence="1" id="KW-0175">Coiled coil</keyword>
<dbReference type="InterPro" id="IPR011993">
    <property type="entry name" value="PH-like_dom_sf"/>
</dbReference>
<feature type="compositionally biased region" description="Polar residues" evidence="2">
    <location>
        <begin position="772"/>
        <end position="819"/>
    </location>
</feature>
<feature type="compositionally biased region" description="Low complexity" evidence="2">
    <location>
        <begin position="322"/>
        <end position="341"/>
    </location>
</feature>
<dbReference type="Pfam" id="PF00169">
    <property type="entry name" value="PH"/>
    <property type="match status" value="1"/>
</dbReference>
<feature type="compositionally biased region" description="Basic and acidic residues" evidence="2">
    <location>
        <begin position="534"/>
        <end position="566"/>
    </location>
</feature>
<accession>A0A482WH06</accession>
<feature type="compositionally biased region" description="Polar residues" evidence="2">
    <location>
        <begin position="405"/>
        <end position="426"/>
    </location>
</feature>
<keyword evidence="5" id="KW-1185">Reference proteome</keyword>
<organism evidence="4 5">
    <name type="scientific">Laodelphax striatellus</name>
    <name type="common">Small brown planthopper</name>
    <name type="synonym">Delphax striatella</name>
    <dbReference type="NCBI Taxonomy" id="195883"/>
    <lineage>
        <taxon>Eukaryota</taxon>
        <taxon>Metazoa</taxon>
        <taxon>Ecdysozoa</taxon>
        <taxon>Arthropoda</taxon>
        <taxon>Hexapoda</taxon>
        <taxon>Insecta</taxon>
        <taxon>Pterygota</taxon>
        <taxon>Neoptera</taxon>
        <taxon>Paraneoptera</taxon>
        <taxon>Hemiptera</taxon>
        <taxon>Auchenorrhyncha</taxon>
        <taxon>Fulgoroidea</taxon>
        <taxon>Delphacidae</taxon>
        <taxon>Criomorphinae</taxon>
        <taxon>Laodelphax</taxon>
    </lineage>
</organism>
<feature type="compositionally biased region" description="Acidic residues" evidence="2">
    <location>
        <begin position="655"/>
        <end position="671"/>
    </location>
</feature>
<evidence type="ECO:0000313" key="5">
    <source>
        <dbReference type="Proteomes" id="UP000291343"/>
    </source>
</evidence>
<dbReference type="SMART" id="SM00233">
    <property type="entry name" value="PH"/>
    <property type="match status" value="1"/>
</dbReference>
<dbReference type="EMBL" id="QKKF02035878">
    <property type="protein sequence ID" value="RZF32819.1"/>
    <property type="molecule type" value="Genomic_DNA"/>
</dbReference>
<feature type="region of interest" description="Disordered" evidence="2">
    <location>
        <begin position="748"/>
        <end position="849"/>
    </location>
</feature>
<feature type="compositionally biased region" description="Basic and acidic residues" evidence="2">
    <location>
        <begin position="625"/>
        <end position="637"/>
    </location>
</feature>
<sequence>MDKSFNDRLLKRLGDRTRAIDEKLAAAMNTNRGVVKEKCSPNRGVVKERCSPSREVKKTEIYTTSVKTTTRIDYFDDKSETEVSSGEDMLSNEKENAKPNIQAKHNEMVNRLKKLDKIYKNDDDVNASPPRRRTEENFKVDTDETTESDSGMSKSSTSSSKLAVKLAALAETMNQWEDDLRHVASKPKPEKPEIANRPWRGGFMPSTQHTFVPQQFPGSIAKTRPENKKKAAVTSTATSSSVQNRTTPKPVVLDQSVLANLEAQGFERCESHSNLAYDYRKGEKNDQKRVTKQTPEKSSKVREAIEKCNDRDSRAGSPVNLSPSMSPSRGMSPSRAMSPSRVGSPIRMGVPQIIESTNSPTKFVVKPVLGISGLNMSPSKAGSASATSTGVKSAPAPIKTDKTVVTKQDSSSALIKNSPARTSVRQLSNLYESSSNLSPKKPDPAELPLAQRKALFEKNRGAPVLPKPIGFEKKPAQTGGATRPCKPVMPTTTATFSTNQQTPKSNRPTYENKSANQDKGLSSVVAMFEQGPGADRRPDHVQKAQKERQREIDMLKQRWDSQKLTKESPIPAPPPLPCQSPSSGTLKSKGVTFSPTYVVEEYDELSYDDIDDDDDGDRSISPVKSPKDYPGLKDTKPIKVSPPKPGHLYPNLSDMEVESDAPQSDFDEMLDYYERKQAEENEKLNSSIESETSGDSLGKIIMGTAKKSLSRSTLNSLKRDLHMSSSSDSMDDSVTQENNNLLNEFLDEALDDDDESVTPPKRSRSSFEKDLSSSASHSFEYQQSSSRGLFNNPSGSSETPLQHTISFYRRNQTLSNKTPISPRRQFVNNGYDDDDRDMSSDDDNNKEQEAVEKKIQELQQEIIRQETIISQASQALNLCIATIEFSSSTEQIEAERLLLVATHKRQALVHEVQRLKVEKTLRPLGPDNAKLTEQGDLTLSSITLPLKLDNIRAAARDEKCVHLICLVKCGAQVVATSMQSTNPRNLHDTNRLTFPKSITLEGLYSDFKVAIEVYGLASKSKELLPHEIKYHIAKGNKKDANKHGLTPKKSKHQDDKLSRPIFQSMGGPNAVRSPQFSLIGYVVFSLREINRTHFTLNKVPYTSVLEGTIHMKMNCQMTIDIVHRGFLTMFDDISGMGAWHRRWSQLHGDKLSYWKYPEDEKKRIPIDTIDLNACITETVDIVPRDVCARSHTFLLETERPRKADDEKSLILIPDGKRTIIRHLLSADSKEERIEWCRNLNKALALLRAWGKKKN</sequence>
<feature type="compositionally biased region" description="Low complexity" evidence="2">
    <location>
        <begin position="148"/>
        <end position="160"/>
    </location>
</feature>
<feature type="region of interest" description="Disordered" evidence="2">
    <location>
        <begin position="184"/>
        <end position="250"/>
    </location>
</feature>
<gene>
    <name evidence="4" type="ORF">LSTR_LSTR011465</name>
</gene>
<feature type="compositionally biased region" description="Basic and acidic residues" evidence="2">
    <location>
        <begin position="184"/>
        <end position="194"/>
    </location>
</feature>
<feature type="region of interest" description="Disordered" evidence="2">
    <location>
        <begin position="120"/>
        <end position="160"/>
    </location>
</feature>
<protein>
    <recommendedName>
        <fullName evidence="3">PH domain-containing protein</fullName>
    </recommendedName>
</protein>
<feature type="compositionally biased region" description="Basic and acidic residues" evidence="2">
    <location>
        <begin position="132"/>
        <end position="142"/>
    </location>
</feature>
<evidence type="ECO:0000256" key="1">
    <source>
        <dbReference type="ARBA" id="ARBA00023054"/>
    </source>
</evidence>
<name>A0A482WH06_LAOST</name>
<feature type="domain" description="PH" evidence="3">
    <location>
        <begin position="1120"/>
        <end position="1244"/>
    </location>
</feature>
<evidence type="ECO:0000313" key="4">
    <source>
        <dbReference type="EMBL" id="RZF32819.1"/>
    </source>
</evidence>
<dbReference type="FunFam" id="2.30.29.30:FF:000111">
    <property type="entry name" value="anillin isoform X1"/>
    <property type="match status" value="1"/>
</dbReference>
<feature type="compositionally biased region" description="Polar residues" evidence="2">
    <location>
        <begin position="684"/>
        <end position="695"/>
    </location>
</feature>
<dbReference type="FunCoup" id="A0A482WH06">
    <property type="interactions" value="42"/>
</dbReference>
<dbReference type="InterPro" id="IPR012966">
    <property type="entry name" value="AHD"/>
</dbReference>
<dbReference type="GO" id="GO:0031106">
    <property type="term" value="P:septin ring organization"/>
    <property type="evidence" value="ECO:0007669"/>
    <property type="project" value="TreeGrafter"/>
</dbReference>
<dbReference type="PANTHER" id="PTHR21538">
    <property type="entry name" value="ANILLIN/RHOTEKIN RTKN"/>
    <property type="match status" value="1"/>
</dbReference>
<dbReference type="InParanoid" id="A0A482WH06"/>
<dbReference type="AlphaFoldDB" id="A0A482WH06"/>
<feature type="compositionally biased region" description="Low complexity" evidence="2">
    <location>
        <begin position="232"/>
        <end position="242"/>
    </location>
</feature>
<dbReference type="PROSITE" id="PS50003">
    <property type="entry name" value="PH_DOMAIN"/>
    <property type="match status" value="1"/>
</dbReference>
<feature type="compositionally biased region" description="Low complexity" evidence="2">
    <location>
        <begin position="377"/>
        <end position="394"/>
    </location>
</feature>
<dbReference type="InterPro" id="IPR001849">
    <property type="entry name" value="PH_domain"/>
</dbReference>
<dbReference type="InterPro" id="IPR051364">
    <property type="entry name" value="Cytokinesis/Rho-signaling"/>
</dbReference>
<proteinExistence type="predicted"/>
<dbReference type="Pfam" id="PF08174">
    <property type="entry name" value="Anillin"/>
    <property type="match status" value="1"/>
</dbReference>
<feature type="compositionally biased region" description="Low complexity" evidence="2">
    <location>
        <begin position="491"/>
        <end position="502"/>
    </location>
</feature>
<dbReference type="OrthoDB" id="5915976at2759"/>
<dbReference type="PANTHER" id="PTHR21538:SF23">
    <property type="entry name" value="ANILLIN"/>
    <property type="match status" value="1"/>
</dbReference>
<dbReference type="Proteomes" id="UP000291343">
    <property type="component" value="Unassembled WGS sequence"/>
</dbReference>
<evidence type="ECO:0000256" key="2">
    <source>
        <dbReference type="SAM" id="MobiDB-lite"/>
    </source>
</evidence>
<reference evidence="4 5" key="1">
    <citation type="journal article" date="2017" name="Gigascience">
        <title>Genome sequence of the small brown planthopper, Laodelphax striatellus.</title>
        <authorList>
            <person name="Zhu J."/>
            <person name="Jiang F."/>
            <person name="Wang X."/>
            <person name="Yang P."/>
            <person name="Bao Y."/>
            <person name="Zhao W."/>
            <person name="Wang W."/>
            <person name="Lu H."/>
            <person name="Wang Q."/>
            <person name="Cui N."/>
            <person name="Li J."/>
            <person name="Chen X."/>
            <person name="Luo L."/>
            <person name="Yu J."/>
            <person name="Kang L."/>
            <person name="Cui F."/>
        </authorList>
    </citation>
    <scope>NUCLEOTIDE SEQUENCE [LARGE SCALE GENOMIC DNA]</scope>
    <source>
        <strain evidence="4">Lst14</strain>
    </source>
</reference>
<feature type="region of interest" description="Disordered" evidence="2">
    <location>
        <begin position="376"/>
        <end position="395"/>
    </location>
</feature>
<dbReference type="Gene3D" id="2.30.29.30">
    <property type="entry name" value="Pleckstrin-homology domain (PH domain)/Phosphotyrosine-binding domain (PTB)"/>
    <property type="match status" value="1"/>
</dbReference>
<feature type="compositionally biased region" description="Acidic residues" evidence="2">
    <location>
        <begin position="604"/>
        <end position="616"/>
    </location>
</feature>
<dbReference type="CDD" id="cd01263">
    <property type="entry name" value="PH_anillin"/>
    <property type="match status" value="1"/>
</dbReference>
<feature type="compositionally biased region" description="Low complexity" evidence="2">
    <location>
        <begin position="427"/>
        <end position="438"/>
    </location>
</feature>
<comment type="caution">
    <text evidence="4">The sequence shown here is derived from an EMBL/GenBank/DDBJ whole genome shotgun (WGS) entry which is preliminary data.</text>
</comment>
<evidence type="ECO:0000259" key="3">
    <source>
        <dbReference type="PROSITE" id="PS50003"/>
    </source>
</evidence>
<dbReference type="GO" id="GO:0000281">
    <property type="term" value="P:mitotic cytokinesis"/>
    <property type="evidence" value="ECO:0007669"/>
    <property type="project" value="TreeGrafter"/>
</dbReference>
<dbReference type="SMR" id="A0A482WH06"/>
<feature type="region of interest" description="Disordered" evidence="2">
    <location>
        <begin position="604"/>
        <end position="736"/>
    </location>
</feature>
<dbReference type="GO" id="GO:0000915">
    <property type="term" value="P:actomyosin contractile ring assembly"/>
    <property type="evidence" value="ECO:0007669"/>
    <property type="project" value="TreeGrafter"/>
</dbReference>
<dbReference type="GO" id="GO:0005826">
    <property type="term" value="C:actomyosin contractile ring"/>
    <property type="evidence" value="ECO:0007669"/>
    <property type="project" value="TreeGrafter"/>
</dbReference>
<dbReference type="STRING" id="195883.A0A482WH06"/>
<feature type="compositionally biased region" description="Basic and acidic residues" evidence="2">
    <location>
        <begin position="837"/>
        <end position="849"/>
    </location>
</feature>
<feature type="compositionally biased region" description="Basic and acidic residues" evidence="2">
    <location>
        <begin position="278"/>
        <end position="314"/>
    </location>
</feature>
<feature type="compositionally biased region" description="Basic and acidic residues" evidence="2">
    <location>
        <begin position="672"/>
        <end position="683"/>
    </location>
</feature>
<dbReference type="InterPro" id="IPR037840">
    <property type="entry name" value="PH_Anillin"/>
</dbReference>
<feature type="compositionally biased region" description="Polar residues" evidence="2">
    <location>
        <begin position="205"/>
        <end position="217"/>
    </location>
</feature>
<feature type="compositionally biased region" description="Polar residues" evidence="2">
    <location>
        <begin position="503"/>
        <end position="520"/>
    </location>
</feature>
<feature type="region of interest" description="Disordered" evidence="2">
    <location>
        <begin position="277"/>
        <end position="346"/>
    </location>
</feature>
<dbReference type="SUPFAM" id="SSF50729">
    <property type="entry name" value="PH domain-like"/>
    <property type="match status" value="1"/>
</dbReference>